<keyword evidence="7" id="KW-1185">Reference proteome</keyword>
<dbReference type="Pfam" id="PF18884">
    <property type="entry name" value="TSP3_bac"/>
    <property type="match status" value="3"/>
</dbReference>
<feature type="region of interest" description="Disordered" evidence="5">
    <location>
        <begin position="146"/>
        <end position="243"/>
    </location>
</feature>
<dbReference type="InterPro" id="IPR053180">
    <property type="entry name" value="Ca-binding_acidic-repeat"/>
</dbReference>
<sequence length="355" mass="38342">MFSQTAITDYITSYKGNSIESLGINAGLEFSAKNYSAVAQAMSPGDFLSRFNTLGDTIFRLPAAIGTNLRWYSDAKLTRPISTTDPDNSTNSDFRVTSTDDVTTTVSVTETINSYESAVAVVTLTVDNTENSYDQDNDGLTNAEEAIVGTDPLRADSDGDGIYDGDEIINGTNPTDSDSDADGLDNEEEQILGTDLNNNDTDGDGIDDGLEVDLGSDPRNADSDGDGSSDSEENLDENGNVHNGDCDNDGILDLLDPDLCGVRVLKAFSPDGDGINDTWVIENITLFPNNNVQLFNRWGHEVFSAKGYSNNWEGTSTSKHVIGIGSKLPVGTYYYVIDLGQERTSRLAGWIYINY</sequence>
<accession>A0A6M0CHB6</accession>
<dbReference type="EMBL" id="JAABOQ010000003">
    <property type="protein sequence ID" value="NER17328.1"/>
    <property type="molecule type" value="Genomic_DNA"/>
</dbReference>
<reference evidence="6 7" key="1">
    <citation type="submission" date="2020-01" db="EMBL/GenBank/DDBJ databases">
        <title>Spongiivirga citrea KCTC 32990T.</title>
        <authorList>
            <person name="Wang G."/>
        </authorList>
    </citation>
    <scope>NUCLEOTIDE SEQUENCE [LARGE SCALE GENOMIC DNA]</scope>
    <source>
        <strain evidence="6 7">KCTC 32990</strain>
    </source>
</reference>
<dbReference type="AlphaFoldDB" id="A0A6M0CHB6"/>
<dbReference type="PANTHER" id="PTHR37467:SF1">
    <property type="entry name" value="EXPORTED CALCIUM-BINDING GLYCOPROTEIN"/>
    <property type="match status" value="1"/>
</dbReference>
<evidence type="ECO:0000313" key="7">
    <source>
        <dbReference type="Proteomes" id="UP000474296"/>
    </source>
</evidence>
<organism evidence="6 7">
    <name type="scientific">Spongiivirga citrea</name>
    <dbReference type="NCBI Taxonomy" id="1481457"/>
    <lineage>
        <taxon>Bacteria</taxon>
        <taxon>Pseudomonadati</taxon>
        <taxon>Bacteroidota</taxon>
        <taxon>Flavobacteriia</taxon>
        <taxon>Flavobacteriales</taxon>
        <taxon>Flavobacteriaceae</taxon>
        <taxon>Spongiivirga</taxon>
    </lineage>
</organism>
<comment type="subcellular location">
    <subcellularLocation>
        <location evidence="1">Secreted</location>
    </subcellularLocation>
</comment>
<evidence type="ECO:0000256" key="5">
    <source>
        <dbReference type="SAM" id="MobiDB-lite"/>
    </source>
</evidence>
<dbReference type="Proteomes" id="UP000474296">
    <property type="component" value="Unassembled WGS sequence"/>
</dbReference>
<dbReference type="InterPro" id="IPR026341">
    <property type="entry name" value="T9SS_type_B"/>
</dbReference>
<dbReference type="Pfam" id="PF13585">
    <property type="entry name" value="CHU_C"/>
    <property type="match status" value="1"/>
</dbReference>
<keyword evidence="4" id="KW-0106">Calcium</keyword>
<name>A0A6M0CHB6_9FLAO</name>
<feature type="compositionally biased region" description="Low complexity" evidence="5">
    <location>
        <begin position="191"/>
        <end position="200"/>
    </location>
</feature>
<feature type="compositionally biased region" description="Acidic residues" evidence="5">
    <location>
        <begin position="158"/>
        <end position="167"/>
    </location>
</feature>
<evidence type="ECO:0000256" key="4">
    <source>
        <dbReference type="ARBA" id="ARBA00022837"/>
    </source>
</evidence>
<feature type="compositionally biased region" description="Acidic residues" evidence="5">
    <location>
        <begin position="177"/>
        <end position="190"/>
    </location>
</feature>
<gene>
    <name evidence="6" type="ORF">GWK10_08900</name>
</gene>
<feature type="compositionally biased region" description="Acidic residues" evidence="5">
    <location>
        <begin position="201"/>
        <end position="211"/>
    </location>
</feature>
<proteinExistence type="predicted"/>
<evidence type="ECO:0000256" key="2">
    <source>
        <dbReference type="ARBA" id="ARBA00022525"/>
    </source>
</evidence>
<evidence type="ECO:0000313" key="6">
    <source>
        <dbReference type="EMBL" id="NER17328.1"/>
    </source>
</evidence>
<dbReference type="InterPro" id="IPR059100">
    <property type="entry name" value="TSP3_bac"/>
</dbReference>
<dbReference type="PANTHER" id="PTHR37467">
    <property type="entry name" value="EXPORTED CALCIUM-BINDING GLYCOPROTEIN-RELATED"/>
    <property type="match status" value="1"/>
</dbReference>
<dbReference type="NCBIfam" id="TIGR04131">
    <property type="entry name" value="Bac_Flav_CTERM"/>
    <property type="match status" value="1"/>
</dbReference>
<comment type="caution">
    <text evidence="6">The sequence shown here is derived from an EMBL/GenBank/DDBJ whole genome shotgun (WGS) entry which is preliminary data.</text>
</comment>
<keyword evidence="2" id="KW-0964">Secreted</keyword>
<feature type="compositionally biased region" description="Acidic residues" evidence="5">
    <location>
        <begin position="223"/>
        <end position="236"/>
    </location>
</feature>
<evidence type="ECO:0000256" key="1">
    <source>
        <dbReference type="ARBA" id="ARBA00004613"/>
    </source>
</evidence>
<keyword evidence="3" id="KW-0732">Signal</keyword>
<evidence type="ECO:0000256" key="3">
    <source>
        <dbReference type="ARBA" id="ARBA00022729"/>
    </source>
</evidence>
<protein>
    <submittedName>
        <fullName evidence="6">T9SS type B sorting domain-containing protein</fullName>
    </submittedName>
</protein>
<dbReference type="RefSeq" id="WP_164031705.1">
    <property type="nucleotide sequence ID" value="NZ_JAABOQ010000003.1"/>
</dbReference>